<evidence type="ECO:0000313" key="2">
    <source>
        <dbReference type="EMBL" id="CAG8628666.1"/>
    </source>
</evidence>
<dbReference type="Proteomes" id="UP000789759">
    <property type="component" value="Unassembled WGS sequence"/>
</dbReference>
<keyword evidence="3" id="KW-1185">Reference proteome</keyword>
<evidence type="ECO:0000256" key="1">
    <source>
        <dbReference type="SAM" id="MobiDB-lite"/>
    </source>
</evidence>
<comment type="caution">
    <text evidence="2">The sequence shown here is derived from an EMBL/GenBank/DDBJ whole genome shotgun (WGS) entry which is preliminary data.</text>
</comment>
<accession>A0A9N9D5N7</accession>
<dbReference type="EMBL" id="CAJVQA010005821">
    <property type="protein sequence ID" value="CAG8628666.1"/>
    <property type="molecule type" value="Genomic_DNA"/>
</dbReference>
<gene>
    <name evidence="2" type="ORF">CPELLU_LOCUS8279</name>
</gene>
<dbReference type="AlphaFoldDB" id="A0A9N9D5N7"/>
<organism evidence="2 3">
    <name type="scientific">Cetraspora pellucida</name>
    <dbReference type="NCBI Taxonomy" id="1433469"/>
    <lineage>
        <taxon>Eukaryota</taxon>
        <taxon>Fungi</taxon>
        <taxon>Fungi incertae sedis</taxon>
        <taxon>Mucoromycota</taxon>
        <taxon>Glomeromycotina</taxon>
        <taxon>Glomeromycetes</taxon>
        <taxon>Diversisporales</taxon>
        <taxon>Gigasporaceae</taxon>
        <taxon>Cetraspora</taxon>
    </lineage>
</organism>
<reference evidence="2" key="1">
    <citation type="submission" date="2021-06" db="EMBL/GenBank/DDBJ databases">
        <authorList>
            <person name="Kallberg Y."/>
            <person name="Tangrot J."/>
            <person name="Rosling A."/>
        </authorList>
    </citation>
    <scope>NUCLEOTIDE SEQUENCE</scope>
    <source>
        <strain evidence="2">FL966</strain>
    </source>
</reference>
<protein>
    <submittedName>
        <fullName evidence="2">24220_t:CDS:1</fullName>
    </submittedName>
</protein>
<feature type="non-terminal residue" evidence="2">
    <location>
        <position position="58"/>
    </location>
</feature>
<evidence type="ECO:0000313" key="3">
    <source>
        <dbReference type="Proteomes" id="UP000789759"/>
    </source>
</evidence>
<proteinExistence type="predicted"/>
<sequence length="58" mass="6967">MTKSELKFALENRIVDKFVKLIKEFIKDYTDKTRQIDETDTEDKSSKENLRKQINETN</sequence>
<name>A0A9N9D5N7_9GLOM</name>
<feature type="region of interest" description="Disordered" evidence="1">
    <location>
        <begin position="36"/>
        <end position="58"/>
    </location>
</feature>